<evidence type="ECO:0000313" key="2">
    <source>
        <dbReference type="EMBL" id="RUO55654.1"/>
    </source>
</evidence>
<dbReference type="InterPro" id="IPR021296">
    <property type="entry name" value="DUF2868"/>
</dbReference>
<dbReference type="Pfam" id="PF11067">
    <property type="entry name" value="DUF2868"/>
    <property type="match status" value="1"/>
</dbReference>
<comment type="caution">
    <text evidence="2">The sequence shown here is derived from an EMBL/GenBank/DDBJ whole genome shotgun (WGS) entry which is preliminary data.</text>
</comment>
<proteinExistence type="predicted"/>
<evidence type="ECO:0000256" key="1">
    <source>
        <dbReference type="SAM" id="Phobius"/>
    </source>
</evidence>
<sequence length="428" mass="47908">MDLSRFEQFWLAEHQRLRDVRDPSLQQQQFKLNEIRAHGPQNQLIERAVCLSERQGLLNQLSHWQHLRRLLTLVLGVLAVVIGMGVSQTILSQPQPLSLLFAINILLLPNLLMLLFWLAFTLRKPRPSGITGVAYSLLTLLQRKRGESALEQSWLAHVQQQRLLQPLMAVATHGFWLLIAISSWLTLILYLSFNDYTFQWATTILNAEQVATIAHAINGLPHFLFSAQVPTIADSATNTTIAAQAGRWLALCLMTYGVLPRALAALLAVGLFYRRAHAMELDLQAEGYHAVVNALGESRQQTNTVDADTDSDTAIHFHYADHGHGSYLLTLDYEAEPEYTTSAEQLGLVATYADKQHMLQRLSANPSAQLQVRVAAQLTPDRSSIQYLAALAQTTQQLTVVLVRGSQATYLAQWQQQLDRYGVAYVVA</sequence>
<dbReference type="OrthoDB" id="6236369at2"/>
<reference evidence="3" key="1">
    <citation type="journal article" date="2018" name="Front. Microbiol.">
        <title>Genome-Based Analysis Reveals the Taxonomy and Diversity of the Family Idiomarinaceae.</title>
        <authorList>
            <person name="Liu Y."/>
            <person name="Lai Q."/>
            <person name="Shao Z."/>
        </authorList>
    </citation>
    <scope>NUCLEOTIDE SEQUENCE [LARGE SCALE GENOMIC DNA]</scope>
    <source>
        <strain evidence="3">PO-M2</strain>
    </source>
</reference>
<protein>
    <recommendedName>
        <fullName evidence="4">DUF2868 domain-containing protein</fullName>
    </recommendedName>
</protein>
<keyword evidence="1" id="KW-0812">Transmembrane</keyword>
<organism evidence="2 3">
    <name type="scientific">Pseudidiomarina homiensis</name>
    <dbReference type="NCBI Taxonomy" id="364198"/>
    <lineage>
        <taxon>Bacteria</taxon>
        <taxon>Pseudomonadati</taxon>
        <taxon>Pseudomonadota</taxon>
        <taxon>Gammaproteobacteria</taxon>
        <taxon>Alteromonadales</taxon>
        <taxon>Idiomarinaceae</taxon>
        <taxon>Pseudidiomarina</taxon>
    </lineage>
</organism>
<gene>
    <name evidence="2" type="ORF">CWI70_02375</name>
</gene>
<keyword evidence="3" id="KW-1185">Reference proteome</keyword>
<keyword evidence="1" id="KW-1133">Transmembrane helix</keyword>
<dbReference type="Proteomes" id="UP000287649">
    <property type="component" value="Unassembled WGS sequence"/>
</dbReference>
<keyword evidence="1" id="KW-0472">Membrane</keyword>
<accession>A0A432Y3X3</accession>
<dbReference type="EMBL" id="PIPX01000001">
    <property type="protein sequence ID" value="RUO55654.1"/>
    <property type="molecule type" value="Genomic_DNA"/>
</dbReference>
<name>A0A432Y3X3_9GAMM</name>
<evidence type="ECO:0000313" key="3">
    <source>
        <dbReference type="Proteomes" id="UP000287649"/>
    </source>
</evidence>
<feature type="transmembrane region" description="Helical" evidence="1">
    <location>
        <begin position="97"/>
        <end position="120"/>
    </location>
</feature>
<evidence type="ECO:0008006" key="4">
    <source>
        <dbReference type="Google" id="ProtNLM"/>
    </source>
</evidence>
<feature type="transmembrane region" description="Helical" evidence="1">
    <location>
        <begin position="70"/>
        <end position="91"/>
    </location>
</feature>
<feature type="transmembrane region" description="Helical" evidence="1">
    <location>
        <begin position="248"/>
        <end position="273"/>
    </location>
</feature>
<dbReference type="RefSeq" id="WP_126770223.1">
    <property type="nucleotide sequence ID" value="NZ_PIPX01000001.1"/>
</dbReference>
<dbReference type="AlphaFoldDB" id="A0A432Y3X3"/>
<feature type="transmembrane region" description="Helical" evidence="1">
    <location>
        <begin position="167"/>
        <end position="193"/>
    </location>
</feature>